<organism evidence="1">
    <name type="scientific">Loa loa</name>
    <name type="common">Eye worm</name>
    <name type="synonym">Filaria loa</name>
    <dbReference type="NCBI Taxonomy" id="7209"/>
    <lineage>
        <taxon>Eukaryota</taxon>
        <taxon>Metazoa</taxon>
        <taxon>Ecdysozoa</taxon>
        <taxon>Nematoda</taxon>
        <taxon>Chromadorea</taxon>
        <taxon>Rhabditida</taxon>
        <taxon>Spirurina</taxon>
        <taxon>Spiruromorpha</taxon>
        <taxon>Filarioidea</taxon>
        <taxon>Onchocercidae</taxon>
        <taxon>Loa</taxon>
    </lineage>
</organism>
<evidence type="ECO:0000313" key="1">
    <source>
        <dbReference type="EMBL" id="EFO12670.2"/>
    </source>
</evidence>
<name>A0A1S0TEV9_LOALO</name>
<dbReference type="KEGG" id="loa:LOAG_15863"/>
<accession>A0A1S0TEV9</accession>
<proteinExistence type="predicted"/>
<sequence length="51" mass="5295">MGIGLGIYMGRCEYGHGYSTRRTGASMGLRVGISLDIGVGMNMGMGIGINI</sequence>
<dbReference type="GeneID" id="9953358"/>
<dbReference type="InParanoid" id="A0A1S0TEV9"/>
<dbReference type="CTD" id="9953358"/>
<feature type="non-terminal residue" evidence="1">
    <location>
        <position position="51"/>
    </location>
</feature>
<protein>
    <submittedName>
        <fullName evidence="1">Uncharacterized protein</fullName>
    </submittedName>
</protein>
<dbReference type="AlphaFoldDB" id="A0A1S0TEV9"/>
<dbReference type="RefSeq" id="XP_003151399.2">
    <property type="nucleotide sequence ID" value="XM_003151351.2"/>
</dbReference>
<dbReference type="EMBL" id="JH715043">
    <property type="protein sequence ID" value="EFO12670.2"/>
    <property type="molecule type" value="Genomic_DNA"/>
</dbReference>
<gene>
    <name evidence="1" type="ORF">LOAG_15863</name>
</gene>
<reference evidence="1" key="1">
    <citation type="submission" date="2012-04" db="EMBL/GenBank/DDBJ databases">
        <title>The Genome Sequence of Loa loa.</title>
        <authorList>
            <consortium name="The Broad Institute Genome Sequencing Platform"/>
            <consortium name="Broad Institute Genome Sequencing Center for Infectious Disease"/>
            <person name="Nutman T.B."/>
            <person name="Fink D.L."/>
            <person name="Russ C."/>
            <person name="Young S."/>
            <person name="Zeng Q."/>
            <person name="Gargeya S."/>
            <person name="Alvarado L."/>
            <person name="Berlin A."/>
            <person name="Chapman S.B."/>
            <person name="Chen Z."/>
            <person name="Freedman E."/>
            <person name="Gellesch M."/>
            <person name="Goldberg J."/>
            <person name="Griggs A."/>
            <person name="Gujja S."/>
            <person name="Heilman E.R."/>
            <person name="Heiman D."/>
            <person name="Howarth C."/>
            <person name="Mehta T."/>
            <person name="Neiman D."/>
            <person name="Pearson M."/>
            <person name="Roberts A."/>
            <person name="Saif S."/>
            <person name="Shea T."/>
            <person name="Shenoy N."/>
            <person name="Sisk P."/>
            <person name="Stolte C."/>
            <person name="Sykes S."/>
            <person name="White J."/>
            <person name="Yandava C."/>
            <person name="Haas B."/>
            <person name="Henn M.R."/>
            <person name="Nusbaum C."/>
            <person name="Birren B."/>
        </authorList>
    </citation>
    <scope>NUCLEOTIDE SEQUENCE [LARGE SCALE GENOMIC DNA]</scope>
</reference>